<dbReference type="Proteomes" id="UP000054018">
    <property type="component" value="Unassembled WGS sequence"/>
</dbReference>
<keyword evidence="2" id="KW-1185">Reference proteome</keyword>
<accession>A0A0C9ZGW4</accession>
<organism evidence="1 2">
    <name type="scientific">Pisolithus microcarpus 441</name>
    <dbReference type="NCBI Taxonomy" id="765257"/>
    <lineage>
        <taxon>Eukaryota</taxon>
        <taxon>Fungi</taxon>
        <taxon>Dikarya</taxon>
        <taxon>Basidiomycota</taxon>
        <taxon>Agaricomycotina</taxon>
        <taxon>Agaricomycetes</taxon>
        <taxon>Agaricomycetidae</taxon>
        <taxon>Boletales</taxon>
        <taxon>Sclerodermatineae</taxon>
        <taxon>Pisolithaceae</taxon>
        <taxon>Pisolithus</taxon>
    </lineage>
</organism>
<evidence type="ECO:0000313" key="2">
    <source>
        <dbReference type="Proteomes" id="UP000054018"/>
    </source>
</evidence>
<sequence length="52" mass="5908">MEGDLCCLCRSVRNQIETVNVRIVRYAPPDLVSTLDAAFSWNLEVAQLRDLL</sequence>
<reference evidence="1 2" key="1">
    <citation type="submission" date="2014-04" db="EMBL/GenBank/DDBJ databases">
        <authorList>
            <consortium name="DOE Joint Genome Institute"/>
            <person name="Kuo A."/>
            <person name="Kohler A."/>
            <person name="Costa M.D."/>
            <person name="Nagy L.G."/>
            <person name="Floudas D."/>
            <person name="Copeland A."/>
            <person name="Barry K.W."/>
            <person name="Cichocki N."/>
            <person name="Veneault-Fourrey C."/>
            <person name="LaButti K."/>
            <person name="Lindquist E.A."/>
            <person name="Lipzen A."/>
            <person name="Lundell T."/>
            <person name="Morin E."/>
            <person name="Murat C."/>
            <person name="Sun H."/>
            <person name="Tunlid A."/>
            <person name="Henrissat B."/>
            <person name="Grigoriev I.V."/>
            <person name="Hibbett D.S."/>
            <person name="Martin F."/>
            <person name="Nordberg H.P."/>
            <person name="Cantor M.N."/>
            <person name="Hua S.X."/>
        </authorList>
    </citation>
    <scope>NUCLEOTIDE SEQUENCE [LARGE SCALE GENOMIC DNA]</scope>
    <source>
        <strain evidence="1 2">441</strain>
    </source>
</reference>
<gene>
    <name evidence="1" type="ORF">PISMIDRAFT_683424</name>
</gene>
<name>A0A0C9ZGW4_9AGAM</name>
<proteinExistence type="predicted"/>
<protein>
    <submittedName>
        <fullName evidence="1">Uncharacterized protein</fullName>
    </submittedName>
</protein>
<feature type="non-terminal residue" evidence="1">
    <location>
        <position position="52"/>
    </location>
</feature>
<reference evidence="2" key="2">
    <citation type="submission" date="2015-01" db="EMBL/GenBank/DDBJ databases">
        <title>Evolutionary Origins and Diversification of the Mycorrhizal Mutualists.</title>
        <authorList>
            <consortium name="DOE Joint Genome Institute"/>
            <consortium name="Mycorrhizal Genomics Consortium"/>
            <person name="Kohler A."/>
            <person name="Kuo A."/>
            <person name="Nagy L.G."/>
            <person name="Floudas D."/>
            <person name="Copeland A."/>
            <person name="Barry K.W."/>
            <person name="Cichocki N."/>
            <person name="Veneault-Fourrey C."/>
            <person name="LaButti K."/>
            <person name="Lindquist E.A."/>
            <person name="Lipzen A."/>
            <person name="Lundell T."/>
            <person name="Morin E."/>
            <person name="Murat C."/>
            <person name="Riley R."/>
            <person name="Ohm R."/>
            <person name="Sun H."/>
            <person name="Tunlid A."/>
            <person name="Henrissat B."/>
            <person name="Grigoriev I.V."/>
            <person name="Hibbett D.S."/>
            <person name="Martin F."/>
        </authorList>
    </citation>
    <scope>NUCLEOTIDE SEQUENCE [LARGE SCALE GENOMIC DNA]</scope>
    <source>
        <strain evidence="2">441</strain>
    </source>
</reference>
<dbReference type="HOGENOM" id="CLU_3093081_0_0_1"/>
<dbReference type="AlphaFoldDB" id="A0A0C9ZGW4"/>
<evidence type="ECO:0000313" key="1">
    <source>
        <dbReference type="EMBL" id="KIK19223.1"/>
    </source>
</evidence>
<dbReference type="EMBL" id="KN833788">
    <property type="protein sequence ID" value="KIK19223.1"/>
    <property type="molecule type" value="Genomic_DNA"/>
</dbReference>